<accession>A0A382P0F2</accession>
<proteinExistence type="predicted"/>
<dbReference type="AlphaFoldDB" id="A0A382P0F2"/>
<protein>
    <recommendedName>
        <fullName evidence="3">Proline dehydrogenase domain-containing protein</fullName>
    </recommendedName>
</protein>
<evidence type="ECO:0000256" key="1">
    <source>
        <dbReference type="ARBA" id="ARBA00023002"/>
    </source>
</evidence>
<dbReference type="Gene3D" id="3.20.20.220">
    <property type="match status" value="1"/>
</dbReference>
<evidence type="ECO:0000313" key="2">
    <source>
        <dbReference type="EMBL" id="SVC66786.1"/>
    </source>
</evidence>
<dbReference type="SUPFAM" id="SSF51730">
    <property type="entry name" value="FAD-linked oxidoreductase"/>
    <property type="match status" value="1"/>
</dbReference>
<sequence length="110" mass="12462">MKFLYPFAKRFIAGPDLKTAIPAIRKIQESGYFTSIDILGESVSTRQQAEDAKIEYLKLCESLDSIDHSFDFSIKLSQLGLDIDRKFCTDNLKQLAQAMGNHTIRLDMEG</sequence>
<dbReference type="InterPro" id="IPR029041">
    <property type="entry name" value="FAD-linked_oxidoreductase-like"/>
</dbReference>
<keyword evidence="1" id="KW-0560">Oxidoreductase</keyword>
<gene>
    <name evidence="2" type="ORF">METZ01_LOCUS319640</name>
</gene>
<name>A0A382P0F2_9ZZZZ</name>
<dbReference type="GO" id="GO:0016491">
    <property type="term" value="F:oxidoreductase activity"/>
    <property type="evidence" value="ECO:0007669"/>
    <property type="project" value="UniProtKB-KW"/>
</dbReference>
<reference evidence="2" key="1">
    <citation type="submission" date="2018-05" db="EMBL/GenBank/DDBJ databases">
        <authorList>
            <person name="Lanie J.A."/>
            <person name="Ng W.-L."/>
            <person name="Kazmierczak K.M."/>
            <person name="Andrzejewski T.M."/>
            <person name="Davidsen T.M."/>
            <person name="Wayne K.J."/>
            <person name="Tettelin H."/>
            <person name="Glass J.I."/>
            <person name="Rusch D."/>
            <person name="Podicherti R."/>
            <person name="Tsui H.-C.T."/>
            <person name="Winkler M.E."/>
        </authorList>
    </citation>
    <scope>NUCLEOTIDE SEQUENCE</scope>
</reference>
<feature type="non-terminal residue" evidence="2">
    <location>
        <position position="110"/>
    </location>
</feature>
<dbReference type="EMBL" id="UINC01103973">
    <property type="protein sequence ID" value="SVC66786.1"/>
    <property type="molecule type" value="Genomic_DNA"/>
</dbReference>
<organism evidence="2">
    <name type="scientific">marine metagenome</name>
    <dbReference type="NCBI Taxonomy" id="408172"/>
    <lineage>
        <taxon>unclassified sequences</taxon>
        <taxon>metagenomes</taxon>
        <taxon>ecological metagenomes</taxon>
    </lineage>
</organism>
<evidence type="ECO:0008006" key="3">
    <source>
        <dbReference type="Google" id="ProtNLM"/>
    </source>
</evidence>